<dbReference type="EMBL" id="AQQX01000004">
    <property type="protein sequence ID" value="KGM48632.1"/>
    <property type="molecule type" value="Genomic_DNA"/>
</dbReference>
<dbReference type="InterPro" id="IPR003018">
    <property type="entry name" value="GAF"/>
</dbReference>
<dbReference type="InterPro" id="IPR058647">
    <property type="entry name" value="BSH_CzcB-like"/>
</dbReference>
<dbReference type="Gene3D" id="2.40.50.100">
    <property type="match status" value="1"/>
</dbReference>
<dbReference type="Pfam" id="PF01590">
    <property type="entry name" value="GAF"/>
    <property type="match status" value="1"/>
</dbReference>
<evidence type="ECO:0000313" key="6">
    <source>
        <dbReference type="Proteomes" id="UP000030004"/>
    </source>
</evidence>
<dbReference type="SMART" id="SM00065">
    <property type="entry name" value="GAF"/>
    <property type="match status" value="1"/>
</dbReference>
<dbReference type="InterPro" id="IPR029016">
    <property type="entry name" value="GAF-like_dom_sf"/>
</dbReference>
<feature type="domain" description="GAF" evidence="4">
    <location>
        <begin position="176"/>
        <end position="328"/>
    </location>
</feature>
<dbReference type="AlphaFoldDB" id="A0A0A0EHF0"/>
<protein>
    <recommendedName>
        <fullName evidence="4">GAF domain-containing protein</fullName>
    </recommendedName>
</protein>
<keyword evidence="2 3" id="KW-0175">Coiled coil</keyword>
<reference evidence="5 6" key="1">
    <citation type="journal article" date="2015" name="Antonie Van Leeuwenhoek">
        <title>Pseudooceanicola atlanticus gen. nov. sp. nov., isolated from surface seawater of the Atlantic Ocean and reclassification of Oceanicola batsensis, Oceanicola marinus, Oceanicola nitratireducens, Oceanicola nanhaiensis, Oceanicola antarcticus and Oceanicola flagellatus, as Pseudooceanicola batsensis comb. nov., Pseudooceanicola marinus comb. nov., Pseudooceanicola nitratireducens comb. nov., Pseudooceanicola nanhaiensis comb. nov., Pseudooceanicola antarcticus comb. nov., and Pseudooceanicola flagellatus comb. nov.</title>
        <authorList>
            <person name="Lai Q."/>
            <person name="Li G."/>
            <person name="Liu X."/>
            <person name="Du Y."/>
            <person name="Sun F."/>
            <person name="Shao Z."/>
        </authorList>
    </citation>
    <scope>NUCLEOTIDE SEQUENCE [LARGE SCALE GENOMIC DNA]</scope>
    <source>
        <strain evidence="5 6">22II-s11g</strain>
    </source>
</reference>
<sequence length="612" mass="65339">MTASTSHTPGAAPQDADWARFLTPGSGVEFVEAWFRLFCRDMPGLTRAILLLETNEGQMATAARWPQSPAAAEDPEADALRAACGAARQEGQVTLRPVNDQTRAIGLPVIVAGRAQAVLGLIAPGAMQAQTLRRAQWGIGWLHGLIAERNGADALHRADALGEAVGVLAALEDGPTLEAALRSLVNEVQPLIGADRVSVALLRRGRLRLRALSQSADVKPRTRLARGLVQAMEEARLQLHPVTYPADQPTSVTAAHRAHATRAGTVAMISVPLVVRGRLIGVLSAERMEADATPFDRATARKFEDIADLSAPLIGMKMQAHQLLAGRLPHWTARSATALFGPRHPGIKIAALALVAVVAWLALSQTTLRVTAPARIEGAVSRVAVAPFDGFVDAAPIRAGDRVQAGQVLARLDDRDLRLELTKWESEGARLEQERNAALAEADRATLAQLAARIARVEAETELARLRLDRVAIRAPLGGLVVEGDLSQQLGAPVEKGDPLFRIAGGDGHRLSLDIGEYDTRLVTPGATGTLALTGLSNRPIGIEITRLAEVATTAEGRAIIRAEARLIDPPAGLRPGLEGVAKIGAGEASRLYALWRPIIERTRVLLWTWRP</sequence>
<dbReference type="STRING" id="1461694.ATO9_13500"/>
<dbReference type="GO" id="GO:0030313">
    <property type="term" value="C:cell envelope"/>
    <property type="evidence" value="ECO:0007669"/>
    <property type="project" value="UniProtKB-SubCell"/>
</dbReference>
<dbReference type="SUPFAM" id="SSF55781">
    <property type="entry name" value="GAF domain-like"/>
    <property type="match status" value="1"/>
</dbReference>
<feature type="coiled-coil region" evidence="3">
    <location>
        <begin position="421"/>
        <end position="467"/>
    </location>
</feature>
<dbReference type="eggNOG" id="COG0845">
    <property type="taxonomic scope" value="Bacteria"/>
</dbReference>
<gene>
    <name evidence="5" type="ORF">ATO9_13500</name>
</gene>
<dbReference type="SUPFAM" id="SSF111369">
    <property type="entry name" value="HlyD-like secretion proteins"/>
    <property type="match status" value="1"/>
</dbReference>
<dbReference type="Pfam" id="PF25973">
    <property type="entry name" value="BSH_CzcB"/>
    <property type="match status" value="1"/>
</dbReference>
<dbReference type="OrthoDB" id="9806939at2"/>
<dbReference type="Gene3D" id="3.30.450.40">
    <property type="match status" value="1"/>
</dbReference>
<dbReference type="Proteomes" id="UP000030004">
    <property type="component" value="Unassembled WGS sequence"/>
</dbReference>
<name>A0A0A0EHF0_9RHOB</name>
<evidence type="ECO:0000313" key="5">
    <source>
        <dbReference type="EMBL" id="KGM48632.1"/>
    </source>
</evidence>
<dbReference type="InterPro" id="IPR050465">
    <property type="entry name" value="UPF0194_transport"/>
</dbReference>
<comment type="caution">
    <text evidence="5">The sequence shown here is derived from an EMBL/GenBank/DDBJ whole genome shotgun (WGS) entry which is preliminary data.</text>
</comment>
<organism evidence="5 6">
    <name type="scientific">Pseudooceanicola atlanticus</name>
    <dbReference type="NCBI Taxonomy" id="1461694"/>
    <lineage>
        <taxon>Bacteria</taxon>
        <taxon>Pseudomonadati</taxon>
        <taxon>Pseudomonadota</taxon>
        <taxon>Alphaproteobacteria</taxon>
        <taxon>Rhodobacterales</taxon>
        <taxon>Paracoccaceae</taxon>
        <taxon>Pseudooceanicola</taxon>
    </lineage>
</organism>
<dbReference type="PANTHER" id="PTHR32347:SF23">
    <property type="entry name" value="BLL5650 PROTEIN"/>
    <property type="match status" value="1"/>
</dbReference>
<evidence type="ECO:0000256" key="1">
    <source>
        <dbReference type="ARBA" id="ARBA00004196"/>
    </source>
</evidence>
<evidence type="ECO:0000256" key="2">
    <source>
        <dbReference type="ARBA" id="ARBA00023054"/>
    </source>
</evidence>
<proteinExistence type="predicted"/>
<evidence type="ECO:0000259" key="4">
    <source>
        <dbReference type="SMART" id="SM00065"/>
    </source>
</evidence>
<evidence type="ECO:0000256" key="3">
    <source>
        <dbReference type="SAM" id="Coils"/>
    </source>
</evidence>
<dbReference type="RefSeq" id="WP_043749639.1">
    <property type="nucleotide sequence ID" value="NZ_AQQX01000004.1"/>
</dbReference>
<accession>A0A0A0EHF0</accession>
<keyword evidence="6" id="KW-1185">Reference proteome</keyword>
<comment type="subcellular location">
    <subcellularLocation>
        <location evidence="1">Cell envelope</location>
    </subcellularLocation>
</comment>
<dbReference type="PANTHER" id="PTHR32347">
    <property type="entry name" value="EFFLUX SYSTEM COMPONENT YKNX-RELATED"/>
    <property type="match status" value="1"/>
</dbReference>